<keyword evidence="3" id="KW-1185">Reference proteome</keyword>
<keyword evidence="1" id="KW-0812">Transmembrane</keyword>
<feature type="transmembrane region" description="Helical" evidence="1">
    <location>
        <begin position="94"/>
        <end position="114"/>
    </location>
</feature>
<keyword evidence="1" id="KW-1133">Transmembrane helix</keyword>
<accession>A0ABX5X6P5</accession>
<dbReference type="RefSeq" id="WP_137280813.1">
    <property type="nucleotide sequence ID" value="NZ_RQIK01000004.1"/>
</dbReference>
<name>A0ABX5X6P5_CELCE</name>
<evidence type="ECO:0000256" key="1">
    <source>
        <dbReference type="SAM" id="Phobius"/>
    </source>
</evidence>
<dbReference type="Proteomes" id="UP000319068">
    <property type="component" value="Chromosome"/>
</dbReference>
<organism evidence="2 3">
    <name type="scientific">Cellulosimicrobium cellulans</name>
    <name type="common">Arthrobacter luteus</name>
    <dbReference type="NCBI Taxonomy" id="1710"/>
    <lineage>
        <taxon>Bacteria</taxon>
        <taxon>Bacillati</taxon>
        <taxon>Actinomycetota</taxon>
        <taxon>Actinomycetes</taxon>
        <taxon>Micrococcales</taxon>
        <taxon>Promicromonosporaceae</taxon>
        <taxon>Cellulosimicrobium</taxon>
    </lineage>
</organism>
<reference evidence="2 3" key="1">
    <citation type="submission" date="2019-07" db="EMBL/GenBank/DDBJ databases">
        <title>Complete Genome Sequence and Methylome Analysis of Arthrobacter luteus NEB113.</title>
        <authorList>
            <person name="Fomenkov A."/>
            <person name="Anton B.P."/>
            <person name="Vincze T."/>
            <person name="Roberts R.J."/>
        </authorList>
    </citation>
    <scope>NUCLEOTIDE SEQUENCE [LARGE SCALE GENOMIC DNA]</scope>
    <source>
        <strain evidence="2 3">NEB113</strain>
    </source>
</reference>
<gene>
    <name evidence="2" type="ORF">FOG94_00195</name>
</gene>
<protein>
    <submittedName>
        <fullName evidence="2">Uncharacterized protein</fullName>
    </submittedName>
</protein>
<feature type="transmembrane region" description="Helical" evidence="1">
    <location>
        <begin position="237"/>
        <end position="260"/>
    </location>
</feature>
<evidence type="ECO:0000313" key="2">
    <source>
        <dbReference type="EMBL" id="QDP73780.1"/>
    </source>
</evidence>
<dbReference type="EMBL" id="CP041694">
    <property type="protein sequence ID" value="QDP73780.1"/>
    <property type="molecule type" value="Genomic_DNA"/>
</dbReference>
<sequence length="322" mass="33012">MVAVGVVSWMLGNPLPLPVALGADLALLALVVAVGLVWSDGRRAVVTGSAGRRAVRHAALTSAGAGLVVAAGLLLPPAYLVLGVATLGARGTAVLPLVALLGALAVHAVGELTWPRPRHRQREARLAVRSVADVAPTLTRRLAWAWTALLVVAAVAFGLVASGPRAVSRVVGPAEAYTVTPFPGWLWTGPVLVVAAVSLVASEAVLRLVRSRPAVEDVGEEWDMWLRRRVARRVERATQLVLGLTLGGLVAFAGLSLRWLGLGNGDGARLGPGPSAGEIVAGNVLLAVAACLVLVVLVASVWPARDPAPAARAPFAPEAVAA</sequence>
<keyword evidence="1" id="KW-0472">Membrane</keyword>
<feature type="transmembrane region" description="Helical" evidence="1">
    <location>
        <begin position="15"/>
        <end position="38"/>
    </location>
</feature>
<feature type="transmembrane region" description="Helical" evidence="1">
    <location>
        <begin position="184"/>
        <end position="206"/>
    </location>
</feature>
<feature type="transmembrane region" description="Helical" evidence="1">
    <location>
        <begin position="280"/>
        <end position="302"/>
    </location>
</feature>
<proteinExistence type="predicted"/>
<feature type="transmembrane region" description="Helical" evidence="1">
    <location>
        <begin position="143"/>
        <end position="164"/>
    </location>
</feature>
<evidence type="ECO:0000313" key="3">
    <source>
        <dbReference type="Proteomes" id="UP000319068"/>
    </source>
</evidence>
<feature type="transmembrane region" description="Helical" evidence="1">
    <location>
        <begin position="59"/>
        <end position="82"/>
    </location>
</feature>